<protein>
    <submittedName>
        <fullName evidence="2">Uncharacterized protein</fullName>
    </submittedName>
</protein>
<evidence type="ECO:0000313" key="3">
    <source>
        <dbReference type="Proteomes" id="UP000237105"/>
    </source>
</evidence>
<reference evidence="3" key="1">
    <citation type="submission" date="2016-06" db="EMBL/GenBank/DDBJ databases">
        <title>Parallel loss of symbiosis genes in relatives of nitrogen-fixing non-legume Parasponia.</title>
        <authorList>
            <person name="Van Velzen R."/>
            <person name="Holmer R."/>
            <person name="Bu F."/>
            <person name="Rutten L."/>
            <person name="Van Zeijl A."/>
            <person name="Liu W."/>
            <person name="Santuari L."/>
            <person name="Cao Q."/>
            <person name="Sharma T."/>
            <person name="Shen D."/>
            <person name="Roswanjaya Y."/>
            <person name="Wardhani T."/>
            <person name="Kalhor M.S."/>
            <person name="Jansen J."/>
            <person name="Van den Hoogen J."/>
            <person name="Gungor B."/>
            <person name="Hartog M."/>
            <person name="Hontelez J."/>
            <person name="Verver J."/>
            <person name="Yang W.-C."/>
            <person name="Schijlen E."/>
            <person name="Repin R."/>
            <person name="Schilthuizen M."/>
            <person name="Schranz E."/>
            <person name="Heidstra R."/>
            <person name="Miyata K."/>
            <person name="Fedorova E."/>
            <person name="Kohlen W."/>
            <person name="Bisseling T."/>
            <person name="Smit S."/>
            <person name="Geurts R."/>
        </authorList>
    </citation>
    <scope>NUCLEOTIDE SEQUENCE [LARGE SCALE GENOMIC DNA]</scope>
    <source>
        <strain evidence="3">cv. WU1-14</strain>
    </source>
</reference>
<feature type="region of interest" description="Disordered" evidence="1">
    <location>
        <begin position="55"/>
        <end position="98"/>
    </location>
</feature>
<name>A0A2P5BWC8_PARAD</name>
<keyword evidence="3" id="KW-1185">Reference proteome</keyword>
<dbReference type="Proteomes" id="UP000237105">
    <property type="component" value="Unassembled WGS sequence"/>
</dbReference>
<proteinExistence type="predicted"/>
<dbReference type="AlphaFoldDB" id="A0A2P5BWC8"/>
<dbReference type="EMBL" id="JXTB01000211">
    <property type="protein sequence ID" value="PON53094.1"/>
    <property type="molecule type" value="Genomic_DNA"/>
</dbReference>
<accession>A0A2P5BWC8</accession>
<evidence type="ECO:0000256" key="1">
    <source>
        <dbReference type="SAM" id="MobiDB-lite"/>
    </source>
</evidence>
<sequence length="98" mass="11624">MKVMLHVYEMMVKVIIDIKNEGEDDKTLMKVMLHVYEMMVKVIIDIKNEGEDDVYQFTPSQSSQGERKRKKKPRGTNQMKELIIKRSDNKKEVVTYNE</sequence>
<organism evidence="2 3">
    <name type="scientific">Parasponia andersonii</name>
    <name type="common">Sponia andersonii</name>
    <dbReference type="NCBI Taxonomy" id="3476"/>
    <lineage>
        <taxon>Eukaryota</taxon>
        <taxon>Viridiplantae</taxon>
        <taxon>Streptophyta</taxon>
        <taxon>Embryophyta</taxon>
        <taxon>Tracheophyta</taxon>
        <taxon>Spermatophyta</taxon>
        <taxon>Magnoliopsida</taxon>
        <taxon>eudicotyledons</taxon>
        <taxon>Gunneridae</taxon>
        <taxon>Pentapetalae</taxon>
        <taxon>rosids</taxon>
        <taxon>fabids</taxon>
        <taxon>Rosales</taxon>
        <taxon>Cannabaceae</taxon>
        <taxon>Parasponia</taxon>
    </lineage>
</organism>
<comment type="caution">
    <text evidence="2">The sequence shown here is derived from an EMBL/GenBank/DDBJ whole genome shotgun (WGS) entry which is preliminary data.</text>
</comment>
<feature type="compositionally biased region" description="Basic and acidic residues" evidence="1">
    <location>
        <begin position="82"/>
        <end position="98"/>
    </location>
</feature>
<evidence type="ECO:0000313" key="2">
    <source>
        <dbReference type="EMBL" id="PON53094.1"/>
    </source>
</evidence>
<gene>
    <name evidence="2" type="ORF">PanWU01x14_204740</name>
</gene>